<dbReference type="STRING" id="519442.Huta_1951"/>
<dbReference type="OrthoDB" id="25331at2157"/>
<sequence length="149" mass="16763">MSNPHDPERVETIVEKAEYVETCLEILAANQSVTRESFRENPETRDVVERRFEKASQACIDVARMLVRDLDGNAPGSNAATMRRLGGLDVLTDDTAESMAEAAMFRNILAHEYGDVLDQDIVYDALQDLGRYRDFLVEVYGYLDELGAL</sequence>
<dbReference type="AlphaFoldDB" id="C7NT44"/>
<evidence type="ECO:0000313" key="6">
    <source>
        <dbReference type="EMBL" id="ACV12119.1"/>
    </source>
</evidence>
<evidence type="ECO:0000256" key="1">
    <source>
        <dbReference type="ARBA" id="ARBA00022553"/>
    </source>
</evidence>
<dbReference type="RefSeq" id="WP_015789690.1">
    <property type="nucleotide sequence ID" value="NC_013158.1"/>
</dbReference>
<dbReference type="KEGG" id="hut:Huta_1951"/>
<keyword evidence="2" id="KW-1277">Toxin-antitoxin system</keyword>
<dbReference type="Pfam" id="PF01934">
    <property type="entry name" value="HepT-like"/>
    <property type="match status" value="1"/>
</dbReference>
<name>C7NT44_HALUD</name>
<reference evidence="6 7" key="1">
    <citation type="journal article" date="2009" name="Stand. Genomic Sci.">
        <title>Complete genome sequence of Halorhabdus utahensis type strain (AX-2).</title>
        <authorList>
            <person name="Anderson I."/>
            <person name="Tindall B.J."/>
            <person name="Pomrenke H."/>
            <person name="Goker M."/>
            <person name="Lapidus A."/>
            <person name="Nolan M."/>
            <person name="Copeland A."/>
            <person name="Glavina Del Rio T."/>
            <person name="Chen F."/>
            <person name="Tice H."/>
            <person name="Cheng J.F."/>
            <person name="Lucas S."/>
            <person name="Chertkov O."/>
            <person name="Bruce D."/>
            <person name="Brettin T."/>
            <person name="Detter J.C."/>
            <person name="Han C."/>
            <person name="Goodwin L."/>
            <person name="Land M."/>
            <person name="Hauser L."/>
            <person name="Chang Y.J."/>
            <person name="Jeffries C.D."/>
            <person name="Pitluck S."/>
            <person name="Pati A."/>
            <person name="Mavromatis K."/>
            <person name="Ivanova N."/>
            <person name="Ovchinnikova G."/>
            <person name="Chen A."/>
            <person name="Palaniappan K."/>
            <person name="Chain P."/>
            <person name="Rohde M."/>
            <person name="Bristow J."/>
            <person name="Eisen J.A."/>
            <person name="Markowitz V."/>
            <person name="Hugenholtz P."/>
            <person name="Kyrpides N.C."/>
            <person name="Klenk H.P."/>
        </authorList>
    </citation>
    <scope>NUCLEOTIDE SEQUENCE [LARGE SCALE GENOMIC DNA]</scope>
    <source>
        <strain evidence="7">DSM 12940 / JCM 11049 / AX-2</strain>
    </source>
</reference>
<dbReference type="InterPro" id="IPR037038">
    <property type="entry name" value="HepT-like_sf"/>
</dbReference>
<dbReference type="InterPro" id="IPR052379">
    <property type="entry name" value="Type_VII_TA_RNase"/>
</dbReference>
<evidence type="ECO:0008006" key="8">
    <source>
        <dbReference type="Google" id="ProtNLM"/>
    </source>
</evidence>
<dbReference type="Gene3D" id="1.20.120.580">
    <property type="entry name" value="bsu32300-like"/>
    <property type="match status" value="1"/>
</dbReference>
<accession>C7NT44</accession>
<dbReference type="GO" id="GO:0016787">
    <property type="term" value="F:hydrolase activity"/>
    <property type="evidence" value="ECO:0007669"/>
    <property type="project" value="UniProtKB-KW"/>
</dbReference>
<dbReference type="GO" id="GO:0110001">
    <property type="term" value="C:toxin-antitoxin complex"/>
    <property type="evidence" value="ECO:0007669"/>
    <property type="project" value="InterPro"/>
</dbReference>
<gene>
    <name evidence="6" type="ordered locus">Huta_1951</name>
</gene>
<keyword evidence="1" id="KW-0597">Phosphoprotein</keyword>
<protein>
    <recommendedName>
        <fullName evidence="8">DUF86 domain-containing protein</fullName>
    </recommendedName>
</protein>
<comment type="similarity">
    <text evidence="5">Belongs to the HepT RNase toxin family.</text>
</comment>
<dbReference type="Proteomes" id="UP000002071">
    <property type="component" value="Chromosome"/>
</dbReference>
<evidence type="ECO:0000256" key="3">
    <source>
        <dbReference type="ARBA" id="ARBA00022722"/>
    </source>
</evidence>
<evidence type="ECO:0000256" key="5">
    <source>
        <dbReference type="ARBA" id="ARBA00024207"/>
    </source>
</evidence>
<dbReference type="GeneID" id="8384244"/>
<keyword evidence="7" id="KW-1185">Reference proteome</keyword>
<evidence type="ECO:0000256" key="4">
    <source>
        <dbReference type="ARBA" id="ARBA00022801"/>
    </source>
</evidence>
<dbReference type="NCBIfam" id="NF047751">
    <property type="entry name" value="HepT_toxin"/>
    <property type="match status" value="1"/>
</dbReference>
<dbReference type="EMBL" id="CP001687">
    <property type="protein sequence ID" value="ACV12119.1"/>
    <property type="molecule type" value="Genomic_DNA"/>
</dbReference>
<dbReference type="PANTHER" id="PTHR33397:SF5">
    <property type="entry name" value="RNASE YUTE-RELATED"/>
    <property type="match status" value="1"/>
</dbReference>
<dbReference type="eggNOG" id="arCOG02108">
    <property type="taxonomic scope" value="Archaea"/>
</dbReference>
<dbReference type="InterPro" id="IPR008201">
    <property type="entry name" value="HepT-like"/>
</dbReference>
<keyword evidence="3" id="KW-0540">Nuclease</keyword>
<evidence type="ECO:0000313" key="7">
    <source>
        <dbReference type="Proteomes" id="UP000002071"/>
    </source>
</evidence>
<organism evidence="6 7">
    <name type="scientific">Halorhabdus utahensis (strain DSM 12940 / JCM 11049 / AX-2)</name>
    <dbReference type="NCBI Taxonomy" id="519442"/>
    <lineage>
        <taxon>Archaea</taxon>
        <taxon>Methanobacteriati</taxon>
        <taxon>Methanobacteriota</taxon>
        <taxon>Stenosarchaea group</taxon>
        <taxon>Halobacteria</taxon>
        <taxon>Halobacteriales</taxon>
        <taxon>Haloarculaceae</taxon>
        <taxon>Halorhabdus</taxon>
    </lineage>
</organism>
<dbReference type="PANTHER" id="PTHR33397">
    <property type="entry name" value="UPF0331 PROTEIN YUTE"/>
    <property type="match status" value="1"/>
</dbReference>
<evidence type="ECO:0000256" key="2">
    <source>
        <dbReference type="ARBA" id="ARBA00022649"/>
    </source>
</evidence>
<keyword evidence="4" id="KW-0378">Hydrolase</keyword>
<dbReference type="GO" id="GO:0004540">
    <property type="term" value="F:RNA nuclease activity"/>
    <property type="evidence" value="ECO:0007669"/>
    <property type="project" value="InterPro"/>
</dbReference>
<proteinExistence type="inferred from homology"/>
<dbReference type="HOGENOM" id="CLU_142825_1_0_2"/>